<evidence type="ECO:0000313" key="4">
    <source>
        <dbReference type="Proteomes" id="UP001054902"/>
    </source>
</evidence>
<comment type="caution">
    <text evidence="3">The sequence shown here is derived from an EMBL/GenBank/DDBJ whole genome shotgun (WGS) entry which is preliminary data.</text>
</comment>
<dbReference type="Proteomes" id="UP001054902">
    <property type="component" value="Unassembled WGS sequence"/>
</dbReference>
<evidence type="ECO:0000256" key="2">
    <source>
        <dbReference type="SAM" id="MobiDB-lite"/>
    </source>
</evidence>
<reference evidence="3 4" key="1">
    <citation type="journal article" date="2021" name="Sci. Rep.">
        <title>The genome of the diatom Chaetoceros tenuissimus carries an ancient integrated fragment of an extant virus.</title>
        <authorList>
            <person name="Hongo Y."/>
            <person name="Kimura K."/>
            <person name="Takaki Y."/>
            <person name="Yoshida Y."/>
            <person name="Baba S."/>
            <person name="Kobayashi G."/>
            <person name="Nagasaki K."/>
            <person name="Hano T."/>
            <person name="Tomaru Y."/>
        </authorList>
    </citation>
    <scope>NUCLEOTIDE SEQUENCE [LARGE SCALE GENOMIC DNA]</scope>
    <source>
        <strain evidence="3 4">NIES-3715</strain>
    </source>
</reference>
<dbReference type="EMBL" id="BLLK01000062">
    <property type="protein sequence ID" value="GFH58360.1"/>
    <property type="molecule type" value="Genomic_DNA"/>
</dbReference>
<organism evidence="3 4">
    <name type="scientific">Chaetoceros tenuissimus</name>
    <dbReference type="NCBI Taxonomy" id="426638"/>
    <lineage>
        <taxon>Eukaryota</taxon>
        <taxon>Sar</taxon>
        <taxon>Stramenopiles</taxon>
        <taxon>Ochrophyta</taxon>
        <taxon>Bacillariophyta</taxon>
        <taxon>Coscinodiscophyceae</taxon>
        <taxon>Chaetocerotophycidae</taxon>
        <taxon>Chaetocerotales</taxon>
        <taxon>Chaetocerotaceae</taxon>
        <taxon>Chaetoceros</taxon>
    </lineage>
</organism>
<name>A0AAD3D8B9_9STRA</name>
<keyword evidence="4" id="KW-1185">Reference proteome</keyword>
<accession>A0AAD3D8B9</accession>
<keyword evidence="1" id="KW-0175">Coiled coil</keyword>
<gene>
    <name evidence="3" type="ORF">CTEN210_14836</name>
</gene>
<protein>
    <submittedName>
        <fullName evidence="3">Uncharacterized protein</fullName>
    </submittedName>
</protein>
<evidence type="ECO:0000256" key="1">
    <source>
        <dbReference type="SAM" id="Coils"/>
    </source>
</evidence>
<dbReference type="AlphaFoldDB" id="A0AAD3D8B9"/>
<proteinExistence type="predicted"/>
<feature type="coiled-coil region" evidence="1">
    <location>
        <begin position="116"/>
        <end position="148"/>
    </location>
</feature>
<evidence type="ECO:0000313" key="3">
    <source>
        <dbReference type="EMBL" id="GFH58360.1"/>
    </source>
</evidence>
<feature type="region of interest" description="Disordered" evidence="2">
    <location>
        <begin position="1"/>
        <end position="26"/>
    </location>
</feature>
<sequence length="153" mass="17393">MTDSADSGSGKEGATIDIARPQDNVETTPIEEQCEEVDMNSAKMDPLEWTVRKVVSIPKQYYFETGNYDVSFRTKVWHRSIQLAGKSVKGAEAVGGFFAGLLGLTNSRYDDVLAYMSQEEIDAAREKARLEREKRRELDRERELQEKQNIQVV</sequence>